<dbReference type="GO" id="GO:0015179">
    <property type="term" value="F:L-amino acid transmembrane transporter activity"/>
    <property type="evidence" value="ECO:0007669"/>
    <property type="project" value="TreeGrafter"/>
</dbReference>
<evidence type="ECO:0000256" key="3">
    <source>
        <dbReference type="ARBA" id="ARBA00022989"/>
    </source>
</evidence>
<dbReference type="InParanoid" id="H3A3I2"/>
<dbReference type="EMBL" id="AFYH01254895">
    <property type="status" value="NOT_ANNOTATED_CDS"/>
    <property type="molecule type" value="Genomic_DNA"/>
</dbReference>
<accession>H3A3I2</accession>
<feature type="transmembrane region" description="Helical" evidence="5">
    <location>
        <begin position="6"/>
        <end position="26"/>
    </location>
</feature>
<dbReference type="eggNOG" id="KOG1287">
    <property type="taxonomic scope" value="Eukaryota"/>
</dbReference>
<keyword evidence="7" id="KW-1185">Reference proteome</keyword>
<dbReference type="OMA" id="FYPGCFA"/>
<dbReference type="PANTHER" id="PTHR11785">
    <property type="entry name" value="AMINO ACID TRANSPORTER"/>
    <property type="match status" value="1"/>
</dbReference>
<keyword evidence="4 5" id="KW-0472">Membrane</keyword>
<reference evidence="7" key="1">
    <citation type="submission" date="2011-08" db="EMBL/GenBank/DDBJ databases">
        <title>The draft genome of Latimeria chalumnae.</title>
        <authorList>
            <person name="Di Palma F."/>
            <person name="Alfoldi J."/>
            <person name="Johnson J."/>
            <person name="Berlin A."/>
            <person name="Gnerre S."/>
            <person name="Jaffe D."/>
            <person name="MacCallum I."/>
            <person name="Young S."/>
            <person name="Walker B.J."/>
            <person name="Lander E."/>
            <person name="Lindblad-Toh K."/>
        </authorList>
    </citation>
    <scope>NUCLEOTIDE SEQUENCE [LARGE SCALE GENOMIC DNA]</scope>
    <source>
        <strain evidence="7">Wild caught</strain>
    </source>
</reference>
<dbReference type="PANTHER" id="PTHR11785:SF348">
    <property type="entry name" value="ASC-TYPE AMINO ACID TRANSPORTER 2"/>
    <property type="match status" value="1"/>
</dbReference>
<name>H3A3I2_LATCH</name>
<sequence>LRRTIGYFSGVNFIVGSIVGSGIFISPGGVLAYSCLNVGIALTIWAVCGLLSMLGALCYAELGSSLPSSGGEYYYIKRGLGSIPAFIFLWTLTVFIKPASIAAKALTFAEYAIQPFYPGCFAPELAKKSTAIAAVIILGTVNALSVKWATWIQNVFTVLKIIALAIIVIGGLVLLILGRTENLMNAFVGGVPNVSQIGEAFYQGIFAYGGWNVLNYVTEELKNPSKNIPRCIMIAVPCVIVFFLLVNISYLTVMTPREMMSSGMFFKIII</sequence>
<feature type="transmembrane region" description="Helical" evidence="5">
    <location>
        <begin position="231"/>
        <end position="253"/>
    </location>
</feature>
<organism evidence="6 7">
    <name type="scientific">Latimeria chalumnae</name>
    <name type="common">Coelacanth</name>
    <dbReference type="NCBI Taxonomy" id="7897"/>
    <lineage>
        <taxon>Eukaryota</taxon>
        <taxon>Metazoa</taxon>
        <taxon>Chordata</taxon>
        <taxon>Craniata</taxon>
        <taxon>Vertebrata</taxon>
        <taxon>Euteleostomi</taxon>
        <taxon>Coelacanthiformes</taxon>
        <taxon>Coelacanthidae</taxon>
        <taxon>Latimeria</taxon>
    </lineage>
</organism>
<dbReference type="InterPro" id="IPR002293">
    <property type="entry name" value="AA/rel_permease1"/>
</dbReference>
<dbReference type="EMBL" id="AFYH01254894">
    <property type="status" value="NOT_ANNOTATED_CDS"/>
    <property type="molecule type" value="Genomic_DNA"/>
</dbReference>
<reference evidence="6" key="3">
    <citation type="submission" date="2025-09" db="UniProtKB">
        <authorList>
            <consortium name="Ensembl"/>
        </authorList>
    </citation>
    <scope>IDENTIFICATION</scope>
</reference>
<dbReference type="AlphaFoldDB" id="H3A3I2"/>
<dbReference type="Pfam" id="PF13520">
    <property type="entry name" value="AA_permease_2"/>
    <property type="match status" value="1"/>
</dbReference>
<evidence type="ECO:0000313" key="6">
    <source>
        <dbReference type="Ensembl" id="ENSLACP00000004203.1"/>
    </source>
</evidence>
<evidence type="ECO:0000256" key="4">
    <source>
        <dbReference type="ARBA" id="ARBA00023136"/>
    </source>
</evidence>
<evidence type="ECO:0000256" key="2">
    <source>
        <dbReference type="ARBA" id="ARBA00022692"/>
    </source>
</evidence>
<dbReference type="InterPro" id="IPR050598">
    <property type="entry name" value="AminoAcid_Transporter"/>
</dbReference>
<evidence type="ECO:0000256" key="5">
    <source>
        <dbReference type="SAM" id="Phobius"/>
    </source>
</evidence>
<feature type="transmembrane region" description="Helical" evidence="5">
    <location>
        <begin position="38"/>
        <end position="62"/>
    </location>
</feature>
<dbReference type="GeneTree" id="ENSGT00940000163578"/>
<protein>
    <submittedName>
        <fullName evidence="6">Solute carrier family 7 member 13</fullName>
    </submittedName>
</protein>
<feature type="transmembrane region" description="Helical" evidence="5">
    <location>
        <begin position="155"/>
        <end position="177"/>
    </location>
</feature>
<dbReference type="Ensembl" id="ENSLACT00000004240.1">
    <property type="protein sequence ID" value="ENSLACP00000004203.1"/>
    <property type="gene ID" value="ENSLACG00000003739.1"/>
</dbReference>
<keyword evidence="3 5" id="KW-1133">Transmembrane helix</keyword>
<feature type="transmembrane region" description="Helical" evidence="5">
    <location>
        <begin position="74"/>
        <end position="96"/>
    </location>
</feature>
<dbReference type="GO" id="GO:0016020">
    <property type="term" value="C:membrane"/>
    <property type="evidence" value="ECO:0007669"/>
    <property type="project" value="UniProtKB-SubCell"/>
</dbReference>
<evidence type="ECO:0000313" key="7">
    <source>
        <dbReference type="Proteomes" id="UP000008672"/>
    </source>
</evidence>
<dbReference type="STRING" id="7897.ENSLACP00000004203"/>
<reference evidence="6" key="2">
    <citation type="submission" date="2025-08" db="UniProtKB">
        <authorList>
            <consortium name="Ensembl"/>
        </authorList>
    </citation>
    <scope>IDENTIFICATION</scope>
</reference>
<evidence type="ECO:0000256" key="1">
    <source>
        <dbReference type="ARBA" id="ARBA00004141"/>
    </source>
</evidence>
<proteinExistence type="predicted"/>
<keyword evidence="2 5" id="KW-0812">Transmembrane</keyword>
<dbReference type="HOGENOM" id="CLU_007946_3_1_1"/>
<dbReference type="Proteomes" id="UP000008672">
    <property type="component" value="Unassembled WGS sequence"/>
</dbReference>
<dbReference type="Gene3D" id="1.20.1740.10">
    <property type="entry name" value="Amino acid/polyamine transporter I"/>
    <property type="match status" value="1"/>
</dbReference>
<feature type="transmembrane region" description="Helical" evidence="5">
    <location>
        <begin position="131"/>
        <end position="149"/>
    </location>
</feature>
<dbReference type="EMBL" id="AFYH01254893">
    <property type="status" value="NOT_ANNOTATED_CDS"/>
    <property type="molecule type" value="Genomic_DNA"/>
</dbReference>
<comment type="subcellular location">
    <subcellularLocation>
        <location evidence="1">Membrane</location>
        <topology evidence="1">Multi-pass membrane protein</topology>
    </subcellularLocation>
</comment>